<dbReference type="NCBIfam" id="NF004044">
    <property type="entry name" value="PRK05561.1"/>
    <property type="match status" value="1"/>
</dbReference>
<dbReference type="RefSeq" id="WP_074661896.1">
    <property type="nucleotide sequence ID" value="NZ_FNAU01000005.1"/>
</dbReference>
<dbReference type="FunFam" id="3.30.1360.40:FF:000002">
    <property type="entry name" value="DNA gyrase subunit A"/>
    <property type="match status" value="1"/>
</dbReference>
<evidence type="ECO:0000256" key="2">
    <source>
        <dbReference type="ARBA" id="ARBA00008263"/>
    </source>
</evidence>
<comment type="catalytic activity">
    <reaction evidence="1 7">
        <text>ATP-dependent breakage, passage and rejoining of double-stranded DNA.</text>
        <dbReference type="EC" id="5.6.2.2"/>
    </reaction>
</comment>
<evidence type="ECO:0000256" key="1">
    <source>
        <dbReference type="ARBA" id="ARBA00000185"/>
    </source>
</evidence>
<keyword evidence="11" id="KW-1185">Reference proteome</keyword>
<dbReference type="InterPro" id="IPR035516">
    <property type="entry name" value="Gyrase/topoIV_suA_C"/>
</dbReference>
<feature type="domain" description="Topo IIA-type catalytic" evidence="8">
    <location>
        <begin position="39"/>
        <end position="506"/>
    </location>
</feature>
<dbReference type="Proteomes" id="UP001273799">
    <property type="component" value="Unassembled WGS sequence"/>
</dbReference>
<dbReference type="InterPro" id="IPR050220">
    <property type="entry name" value="Type_II_DNA_Topoisomerases"/>
</dbReference>
<dbReference type="GO" id="GO:0005737">
    <property type="term" value="C:cytoplasm"/>
    <property type="evidence" value="ECO:0007669"/>
    <property type="project" value="TreeGrafter"/>
</dbReference>
<evidence type="ECO:0000259" key="8">
    <source>
        <dbReference type="PROSITE" id="PS52040"/>
    </source>
</evidence>
<dbReference type="FunFam" id="1.10.268.10:FF:000001">
    <property type="entry name" value="DNA gyrase subunit A"/>
    <property type="match status" value="1"/>
</dbReference>
<evidence type="ECO:0000256" key="5">
    <source>
        <dbReference type="ARBA" id="ARBA00023125"/>
    </source>
</evidence>
<evidence type="ECO:0000256" key="3">
    <source>
        <dbReference type="ARBA" id="ARBA00012895"/>
    </source>
</evidence>
<dbReference type="GO" id="GO:0005524">
    <property type="term" value="F:ATP binding"/>
    <property type="evidence" value="ECO:0007669"/>
    <property type="project" value="InterPro"/>
</dbReference>
<dbReference type="SUPFAM" id="SSF56719">
    <property type="entry name" value="Type II DNA topoisomerase"/>
    <property type="match status" value="1"/>
</dbReference>
<reference evidence="10" key="1">
    <citation type="submission" date="2016-10" db="EMBL/GenBank/DDBJ databases">
        <authorList>
            <person name="de Groot N.N."/>
        </authorList>
    </citation>
    <scope>NUCLEOTIDE SEQUENCE [LARGE SCALE GENOMIC DNA]</scope>
    <source>
        <strain evidence="10">DSM 20639</strain>
    </source>
</reference>
<dbReference type="Gene3D" id="1.10.268.10">
    <property type="entry name" value="Topoisomerase, domain 3"/>
    <property type="match status" value="1"/>
</dbReference>
<dbReference type="Gene3D" id="2.120.10.90">
    <property type="entry name" value="DNA gyrase/topoisomerase IV, subunit A, C-terminal"/>
    <property type="match status" value="1"/>
</dbReference>
<reference evidence="11" key="2">
    <citation type="submission" date="2016-10" db="EMBL/GenBank/DDBJ databases">
        <authorList>
            <person name="Varghese N."/>
        </authorList>
    </citation>
    <scope>NUCLEOTIDE SEQUENCE [LARGE SCALE GENOMIC DNA]</scope>
    <source>
        <strain evidence="11">DSM 20639</strain>
    </source>
</reference>
<dbReference type="InterPro" id="IPR006691">
    <property type="entry name" value="GyrA/parC_rep"/>
</dbReference>
<organism evidence="10 11">
    <name type="scientific">Actinobaculum suis</name>
    <dbReference type="NCBI Taxonomy" id="1657"/>
    <lineage>
        <taxon>Bacteria</taxon>
        <taxon>Bacillati</taxon>
        <taxon>Actinomycetota</taxon>
        <taxon>Actinomycetes</taxon>
        <taxon>Actinomycetales</taxon>
        <taxon>Actinomycetaceae</taxon>
        <taxon>Actinobaculum</taxon>
    </lineage>
</organism>
<gene>
    <name evidence="9" type="ORF">R6G71_06955</name>
    <name evidence="10" type="ORF">SAMN05421878_10566</name>
</gene>
<keyword evidence="5 7" id="KW-0238">DNA-binding</keyword>
<dbReference type="Gene3D" id="3.90.199.10">
    <property type="entry name" value="Topoisomerase II, domain 5"/>
    <property type="match status" value="1"/>
</dbReference>
<evidence type="ECO:0000313" key="11">
    <source>
        <dbReference type="Proteomes" id="UP000182744"/>
    </source>
</evidence>
<evidence type="ECO:0000313" key="10">
    <source>
        <dbReference type="EMBL" id="SDE28278.1"/>
    </source>
</evidence>
<dbReference type="GO" id="GO:0003677">
    <property type="term" value="F:DNA binding"/>
    <property type="evidence" value="ECO:0007669"/>
    <property type="project" value="UniProtKB-UniRule"/>
</dbReference>
<protein>
    <recommendedName>
        <fullName evidence="3">DNA topoisomerase (ATP-hydrolyzing)</fullName>
        <ecNumber evidence="3">5.6.2.2</ecNumber>
    </recommendedName>
</protein>
<dbReference type="SMART" id="SM00434">
    <property type="entry name" value="TOP4c"/>
    <property type="match status" value="1"/>
</dbReference>
<sequence length="806" mass="86854">MAQKGSASVSEHIVDISVSDEMRTSFLEYSYSVIYARALPDARDGLKPVQRRILYQMGQMGLRPDKGHVKSSRVVGDVMGKLHPHGDTAIYDAMVRLAQPFTMRLPLVDGHGNFGSLDDGPAASRYTEVRLAPAALGMLDSLDEDTVDMVPNYDNTLLQPQVLPAAIPNLLVNGSSGIAVGMATNMPPHNLVEVIAGAKYLLQHPDATVDDLMRFIPGPDLPEGGRIVGLDPIRQAYETGRGTFRMRATAKIEKISARKRGIVFTELPYLVGPEKVIDRIKTQVQAKKLKGISNVQNLTDRHHGTRLVVEVKTGFNPDAVLAQLYQHTPLEDSFGINNVALVDGHPRTLGLKELLQVYIDHRIDVVRRRSKFRLNKARENLHLTEGLLIAVLNIDEVIAVIRSSEDTAAAKARLMAVFDLSEVQAEYILELRLRRLTKYSQLELEGRRDELLATIADLESILGSQARLEETVADEMTEVAREYGTPRRTVLLESETKVADMPLEIADDPTWVMLSGTGLIARTTGADAPDNGRPRSSHDALISIAPTTARGRIGVVTTAGRVIAVDVVAIPAVPENAGIAGGSRVRELASLEKEEQALALVELSGPNAEAGVLTLVTAQGRIKRLSDSHPENRDVAEAITLADGDYVADAAISADTDQLVIITSDAQLLRFEASLVRPQRRAGQGIAGIRLNPGARVIALGVAPANDISGTMVVTIAGNSSALPGTTAGSAKVTPLDRFPAKGRGTMGVRAHRFLKGEDVLTIAYVGPEPLRAVASNGKVVELPEIEERRDASGTALTKPVAAIGR</sequence>
<evidence type="ECO:0000256" key="6">
    <source>
        <dbReference type="ARBA" id="ARBA00023235"/>
    </source>
</evidence>
<dbReference type="SUPFAM" id="SSF101904">
    <property type="entry name" value="GyrA/ParC C-terminal domain-like"/>
    <property type="match status" value="1"/>
</dbReference>
<dbReference type="Pfam" id="PF00521">
    <property type="entry name" value="DNA_topoisoIV"/>
    <property type="match status" value="1"/>
</dbReference>
<comment type="similarity">
    <text evidence="2">Belongs to the type II topoisomerase GyrA/ParC subunit family.</text>
</comment>
<proteinExistence type="inferred from homology"/>
<dbReference type="EMBL" id="FNAU01000005">
    <property type="protein sequence ID" value="SDE28278.1"/>
    <property type="molecule type" value="Genomic_DNA"/>
</dbReference>
<dbReference type="Gene3D" id="3.30.1360.40">
    <property type="match status" value="1"/>
</dbReference>
<dbReference type="Proteomes" id="UP000182744">
    <property type="component" value="Unassembled WGS sequence"/>
</dbReference>
<dbReference type="InterPro" id="IPR013758">
    <property type="entry name" value="Topo_IIA_A/C_ab"/>
</dbReference>
<dbReference type="GO" id="GO:0006265">
    <property type="term" value="P:DNA topological change"/>
    <property type="evidence" value="ECO:0007669"/>
    <property type="project" value="UniProtKB-UniRule"/>
</dbReference>
<dbReference type="Pfam" id="PF03989">
    <property type="entry name" value="DNA_gyraseA_C"/>
    <property type="match status" value="2"/>
</dbReference>
<dbReference type="PANTHER" id="PTHR43493">
    <property type="entry name" value="DNA GYRASE/TOPOISOMERASE SUBUNIT A"/>
    <property type="match status" value="1"/>
</dbReference>
<keyword evidence="4 7" id="KW-0799">Topoisomerase</keyword>
<dbReference type="EMBL" id="JAWNFU010000004">
    <property type="protein sequence ID" value="MDY5153777.1"/>
    <property type="molecule type" value="Genomic_DNA"/>
</dbReference>
<dbReference type="GO" id="GO:0009330">
    <property type="term" value="C:DNA topoisomerase type II (double strand cut, ATP-hydrolyzing) complex"/>
    <property type="evidence" value="ECO:0007669"/>
    <property type="project" value="TreeGrafter"/>
</dbReference>
<name>A0A1G7BMD3_9ACTO</name>
<dbReference type="InterPro" id="IPR013760">
    <property type="entry name" value="Topo_IIA-like_dom_sf"/>
</dbReference>
<evidence type="ECO:0000313" key="9">
    <source>
        <dbReference type="EMBL" id="MDY5153777.1"/>
    </source>
</evidence>
<reference evidence="9" key="3">
    <citation type="submission" date="2023-10" db="EMBL/GenBank/DDBJ databases">
        <title>Whole Genome based description of the genera Actinobaculum and Actinotignum reveals a complex phylogenetic relationship within the species included in the genus Actinotignum.</title>
        <authorList>
            <person name="Jensen C.S."/>
            <person name="Dargis R."/>
            <person name="Kemp M."/>
            <person name="Christensen J.J."/>
        </authorList>
    </citation>
    <scope>NUCLEOTIDE SEQUENCE</scope>
    <source>
        <strain evidence="9">Actinobaculum_suis_CCUG19206T</strain>
    </source>
</reference>
<dbReference type="EC" id="5.6.2.2" evidence="3"/>
<dbReference type="InterPro" id="IPR013757">
    <property type="entry name" value="Topo_IIA_A_a_sf"/>
</dbReference>
<evidence type="ECO:0000256" key="4">
    <source>
        <dbReference type="ARBA" id="ARBA00023029"/>
    </source>
</evidence>
<dbReference type="GO" id="GO:0034335">
    <property type="term" value="F:DNA negative supercoiling activity"/>
    <property type="evidence" value="ECO:0007669"/>
    <property type="project" value="UniProtKB-ARBA"/>
</dbReference>
<dbReference type="InterPro" id="IPR002205">
    <property type="entry name" value="Topo_IIA_dom_A"/>
</dbReference>
<accession>A0A1G7BMD3</accession>
<dbReference type="PANTHER" id="PTHR43493:SF5">
    <property type="entry name" value="DNA GYRASE SUBUNIT A, CHLOROPLASTIC_MITOCHONDRIAL"/>
    <property type="match status" value="1"/>
</dbReference>
<keyword evidence="6 7" id="KW-0413">Isomerase</keyword>
<feature type="active site" description="O-(5'-phospho-DNA)-tyrosine intermediate" evidence="7">
    <location>
        <position position="126"/>
    </location>
</feature>
<dbReference type="CDD" id="cd00187">
    <property type="entry name" value="TOP4c"/>
    <property type="match status" value="1"/>
</dbReference>
<evidence type="ECO:0000256" key="7">
    <source>
        <dbReference type="PROSITE-ProRule" id="PRU01384"/>
    </source>
</evidence>
<dbReference type="PROSITE" id="PS52040">
    <property type="entry name" value="TOPO_IIA"/>
    <property type="match status" value="1"/>
</dbReference>
<dbReference type="AlphaFoldDB" id="A0A1G7BMD3"/>